<evidence type="ECO:0000313" key="6">
    <source>
        <dbReference type="RefSeq" id="XP_005368503.1"/>
    </source>
</evidence>
<feature type="compositionally biased region" description="Basic and acidic residues" evidence="4">
    <location>
        <begin position="111"/>
        <end position="181"/>
    </location>
</feature>
<proteinExistence type="predicted"/>
<dbReference type="Pfam" id="PF00400">
    <property type="entry name" value="WD40"/>
    <property type="match status" value="6"/>
</dbReference>
<name>A0ABM0LLF2_MICOH</name>
<feature type="repeat" description="WD" evidence="3">
    <location>
        <begin position="429"/>
        <end position="470"/>
    </location>
</feature>
<dbReference type="RefSeq" id="XP_005368503.1">
    <property type="nucleotide sequence ID" value="XM_005368446.2"/>
</dbReference>
<dbReference type="InterPro" id="IPR036322">
    <property type="entry name" value="WD40_repeat_dom_sf"/>
</dbReference>
<reference evidence="6" key="1">
    <citation type="submission" date="2025-08" db="UniProtKB">
        <authorList>
            <consortium name="RefSeq"/>
        </authorList>
    </citation>
    <scope>IDENTIFICATION</scope>
</reference>
<evidence type="ECO:0000256" key="2">
    <source>
        <dbReference type="ARBA" id="ARBA00022737"/>
    </source>
</evidence>
<dbReference type="Gene3D" id="2.130.10.10">
    <property type="entry name" value="YVTN repeat-like/Quinoprotein amine dehydrogenase"/>
    <property type="match status" value="3"/>
</dbReference>
<evidence type="ECO:0000313" key="5">
    <source>
        <dbReference type="Proteomes" id="UP000694915"/>
    </source>
</evidence>
<gene>
    <name evidence="6" type="primary">Wdr88</name>
</gene>
<feature type="repeat" description="WD" evidence="3">
    <location>
        <begin position="495"/>
        <end position="536"/>
    </location>
</feature>
<dbReference type="CDD" id="cd00200">
    <property type="entry name" value="WD40"/>
    <property type="match status" value="1"/>
</dbReference>
<accession>A0ABM0LLF2</accession>
<dbReference type="PRINTS" id="PR00320">
    <property type="entry name" value="GPROTEINBRPT"/>
</dbReference>
<dbReference type="GeneID" id="101980588"/>
<dbReference type="InterPro" id="IPR019775">
    <property type="entry name" value="WD40_repeat_CS"/>
</dbReference>
<feature type="region of interest" description="Disordered" evidence="4">
    <location>
        <begin position="29"/>
        <end position="185"/>
    </location>
</feature>
<dbReference type="SUPFAM" id="SSF50978">
    <property type="entry name" value="WD40 repeat-like"/>
    <property type="match status" value="1"/>
</dbReference>
<evidence type="ECO:0000256" key="3">
    <source>
        <dbReference type="PROSITE-ProRule" id="PRU00221"/>
    </source>
</evidence>
<feature type="repeat" description="WD" evidence="3">
    <location>
        <begin position="258"/>
        <end position="299"/>
    </location>
</feature>
<keyword evidence="1 3" id="KW-0853">WD repeat</keyword>
<feature type="compositionally biased region" description="Basic and acidic residues" evidence="4">
    <location>
        <begin position="60"/>
        <end position="95"/>
    </location>
</feature>
<dbReference type="PANTHER" id="PTHR45048:SF1">
    <property type="entry name" value="WD REPEAT-CONTAINING PROTEIN 88"/>
    <property type="match status" value="1"/>
</dbReference>
<keyword evidence="5" id="KW-1185">Reference proteome</keyword>
<dbReference type="Proteomes" id="UP000694915">
    <property type="component" value="Unplaced"/>
</dbReference>
<dbReference type="PANTHER" id="PTHR45048">
    <property type="match status" value="1"/>
</dbReference>
<evidence type="ECO:0000256" key="1">
    <source>
        <dbReference type="ARBA" id="ARBA00022574"/>
    </source>
</evidence>
<dbReference type="SMART" id="SM00320">
    <property type="entry name" value="WD40"/>
    <property type="match status" value="6"/>
</dbReference>
<feature type="region of interest" description="Disordered" evidence="4">
    <location>
        <begin position="1"/>
        <end position="20"/>
    </location>
</feature>
<dbReference type="PROSITE" id="PS00678">
    <property type="entry name" value="WD_REPEATS_1"/>
    <property type="match status" value="4"/>
</dbReference>
<dbReference type="PROSITE" id="PS50082">
    <property type="entry name" value="WD_REPEATS_2"/>
    <property type="match status" value="5"/>
</dbReference>
<keyword evidence="2" id="KW-0677">Repeat</keyword>
<protein>
    <submittedName>
        <fullName evidence="6">WD repeat-containing protein 88</fullName>
    </submittedName>
</protein>
<dbReference type="InterPro" id="IPR020472">
    <property type="entry name" value="WD40_PAC1"/>
</dbReference>
<dbReference type="PROSITE" id="PS50294">
    <property type="entry name" value="WD_REPEATS_REGION"/>
    <property type="match status" value="4"/>
</dbReference>
<evidence type="ECO:0000256" key="4">
    <source>
        <dbReference type="SAM" id="MobiDB-lite"/>
    </source>
</evidence>
<organism evidence="5 6">
    <name type="scientific">Microtus ochrogaster</name>
    <name type="common">Prairie vole</name>
    <dbReference type="NCBI Taxonomy" id="79684"/>
    <lineage>
        <taxon>Eukaryota</taxon>
        <taxon>Metazoa</taxon>
        <taxon>Chordata</taxon>
        <taxon>Craniata</taxon>
        <taxon>Vertebrata</taxon>
        <taxon>Euteleostomi</taxon>
        <taxon>Mammalia</taxon>
        <taxon>Eutheria</taxon>
        <taxon>Euarchontoglires</taxon>
        <taxon>Glires</taxon>
        <taxon>Rodentia</taxon>
        <taxon>Myomorpha</taxon>
        <taxon>Muroidea</taxon>
        <taxon>Cricetidae</taxon>
        <taxon>Arvicolinae</taxon>
        <taxon>Microtus</taxon>
    </lineage>
</organism>
<feature type="compositionally biased region" description="Basic and acidic residues" evidence="4">
    <location>
        <begin position="1"/>
        <end position="11"/>
    </location>
</feature>
<sequence length="597" mass="66913">MAEPDTARESEGLTQCECEHAVPPFLAVPVTGSKMASPPAPRKTSGDARKGSADNWKGSAETRKGSRDRKKSIELKKDPEEAQKGPGEAQKDSGEARSSPRGGYTGSKKWSFGEDRRGSVDSRRVSVDSRKGSNENRRGSSEDRRGSVDSRRVSVDSRRGSNENRRGSGEDRRGSSEDRDSLSIPASVRPSRLPWATLMRALGRFKLSLPDIRRDYMLASRDPLAVDKELGPRVKYHKVVRRFWGNHQPLAKIPYKILSGHDHTVSSCHFCMDDTRLLSSSYDCSVKLWDSEDGTVMWDFQPRPKAPVLECSITADNRRIVASSYDKSVRVWDVETGQLLWKVRHDTFVVCCKFSPDGKYVLSALDVDRSICLMDPENITTVIQIKDHHKRSITACCFDPDSQKVASVSMDRCIKIWDITSQATLFTIPKAHTNTISDCCFTFSGHFLCTSSWDKNIKIWNIHTGEFRNRGACVTLMKGHEGCVSSCSIARDMVSTGHDDWVTDVAVSNNKKWILSASKDNSLRLWNIEEIDTIPLVTENKRTMGCNVQQCKTCDQIFPAFESDTSSKLHSRCPFCRRNENLGQFSSSSSLEENLES</sequence>
<dbReference type="InterPro" id="IPR015943">
    <property type="entry name" value="WD40/YVTN_repeat-like_dom_sf"/>
</dbReference>
<feature type="repeat" description="WD" evidence="3">
    <location>
        <begin position="308"/>
        <end position="342"/>
    </location>
</feature>
<dbReference type="InterPro" id="IPR001680">
    <property type="entry name" value="WD40_rpt"/>
</dbReference>
<feature type="repeat" description="WD" evidence="3">
    <location>
        <begin position="386"/>
        <end position="427"/>
    </location>
</feature>